<gene>
    <name evidence="1" type="ORF">S01H1_20132</name>
</gene>
<name>X0VE11_9ZZZZ</name>
<evidence type="ECO:0000313" key="1">
    <source>
        <dbReference type="EMBL" id="GAF98805.1"/>
    </source>
</evidence>
<protein>
    <submittedName>
        <fullName evidence="1">Uncharacterized protein</fullName>
    </submittedName>
</protein>
<dbReference type="EMBL" id="BARS01010968">
    <property type="protein sequence ID" value="GAF98805.1"/>
    <property type="molecule type" value="Genomic_DNA"/>
</dbReference>
<proteinExistence type="predicted"/>
<feature type="non-terminal residue" evidence="1">
    <location>
        <position position="1"/>
    </location>
</feature>
<organism evidence="1">
    <name type="scientific">marine sediment metagenome</name>
    <dbReference type="NCBI Taxonomy" id="412755"/>
    <lineage>
        <taxon>unclassified sequences</taxon>
        <taxon>metagenomes</taxon>
        <taxon>ecological metagenomes</taxon>
    </lineage>
</organism>
<accession>X0VE11</accession>
<reference evidence="1" key="1">
    <citation type="journal article" date="2014" name="Front. Microbiol.">
        <title>High frequency of phylogenetically diverse reductive dehalogenase-homologous genes in deep subseafloor sedimentary metagenomes.</title>
        <authorList>
            <person name="Kawai M."/>
            <person name="Futagami T."/>
            <person name="Toyoda A."/>
            <person name="Takaki Y."/>
            <person name="Nishi S."/>
            <person name="Hori S."/>
            <person name="Arai W."/>
            <person name="Tsubouchi T."/>
            <person name="Morono Y."/>
            <person name="Uchiyama I."/>
            <person name="Ito T."/>
            <person name="Fujiyama A."/>
            <person name="Inagaki F."/>
            <person name="Takami H."/>
        </authorList>
    </citation>
    <scope>NUCLEOTIDE SEQUENCE</scope>
    <source>
        <strain evidence="1">Expedition CK06-06</strain>
    </source>
</reference>
<sequence length="45" mass="5437">ICHKKYRFIGIVSWKDLPHQDLRYTDENTFYDLATFSYLKDNSPP</sequence>
<comment type="caution">
    <text evidence="1">The sequence shown here is derived from an EMBL/GenBank/DDBJ whole genome shotgun (WGS) entry which is preliminary data.</text>
</comment>
<dbReference type="AlphaFoldDB" id="X0VE11"/>